<dbReference type="CDD" id="cd00130">
    <property type="entry name" value="PAS"/>
    <property type="match status" value="1"/>
</dbReference>
<organism evidence="4 5">
    <name type="scientific">Streptomyces synnematoformans</name>
    <dbReference type="NCBI Taxonomy" id="415721"/>
    <lineage>
        <taxon>Bacteria</taxon>
        <taxon>Bacillati</taxon>
        <taxon>Actinomycetota</taxon>
        <taxon>Actinomycetes</taxon>
        <taxon>Kitasatosporales</taxon>
        <taxon>Streptomycetaceae</taxon>
        <taxon>Streptomyces</taxon>
    </lineage>
</organism>
<dbReference type="SMART" id="SM00065">
    <property type="entry name" value="GAF"/>
    <property type="match status" value="1"/>
</dbReference>
<dbReference type="SMART" id="SM00331">
    <property type="entry name" value="PP2C_SIG"/>
    <property type="match status" value="1"/>
</dbReference>
<dbReference type="Gene3D" id="3.30.450.20">
    <property type="entry name" value="PAS domain"/>
    <property type="match status" value="1"/>
</dbReference>
<evidence type="ECO:0000259" key="3">
    <source>
        <dbReference type="PROSITE" id="PS50112"/>
    </source>
</evidence>
<gene>
    <name evidence="4" type="ORF">GCM10009802_38850</name>
</gene>
<dbReference type="SUPFAM" id="SSF81606">
    <property type="entry name" value="PP2C-like"/>
    <property type="match status" value="1"/>
</dbReference>
<dbReference type="PANTHER" id="PTHR43156:SF2">
    <property type="entry name" value="STAGE II SPORULATION PROTEIN E"/>
    <property type="match status" value="1"/>
</dbReference>
<proteinExistence type="predicted"/>
<dbReference type="Proteomes" id="UP001500443">
    <property type="component" value="Unassembled WGS sequence"/>
</dbReference>
<feature type="compositionally biased region" description="Polar residues" evidence="2">
    <location>
        <begin position="319"/>
        <end position="328"/>
    </location>
</feature>
<keyword evidence="1" id="KW-0378">Hydrolase</keyword>
<dbReference type="InterPro" id="IPR029016">
    <property type="entry name" value="GAF-like_dom_sf"/>
</dbReference>
<dbReference type="Pfam" id="PF07228">
    <property type="entry name" value="SpoIIE"/>
    <property type="match status" value="1"/>
</dbReference>
<feature type="domain" description="PAS" evidence="3">
    <location>
        <begin position="230"/>
        <end position="257"/>
    </location>
</feature>
<dbReference type="InterPro" id="IPR035965">
    <property type="entry name" value="PAS-like_dom_sf"/>
</dbReference>
<dbReference type="InterPro" id="IPR000014">
    <property type="entry name" value="PAS"/>
</dbReference>
<comment type="caution">
    <text evidence="4">The sequence shown here is derived from an EMBL/GenBank/DDBJ whole genome shotgun (WGS) entry which is preliminary data.</text>
</comment>
<feature type="region of interest" description="Disordered" evidence="2">
    <location>
        <begin position="314"/>
        <end position="333"/>
    </location>
</feature>
<dbReference type="InterPro" id="IPR001932">
    <property type="entry name" value="PPM-type_phosphatase-like_dom"/>
</dbReference>
<dbReference type="Gene3D" id="3.30.450.40">
    <property type="match status" value="2"/>
</dbReference>
<evidence type="ECO:0000313" key="5">
    <source>
        <dbReference type="Proteomes" id="UP001500443"/>
    </source>
</evidence>
<reference evidence="5" key="1">
    <citation type="journal article" date="2019" name="Int. J. Syst. Evol. Microbiol.">
        <title>The Global Catalogue of Microorganisms (GCM) 10K type strain sequencing project: providing services to taxonomists for standard genome sequencing and annotation.</title>
        <authorList>
            <consortium name="The Broad Institute Genomics Platform"/>
            <consortium name="The Broad Institute Genome Sequencing Center for Infectious Disease"/>
            <person name="Wu L."/>
            <person name="Ma J."/>
        </authorList>
    </citation>
    <scope>NUCLEOTIDE SEQUENCE [LARGE SCALE GENOMIC DNA]</scope>
    <source>
        <strain evidence="5">JCM 15481</strain>
    </source>
</reference>
<dbReference type="SUPFAM" id="SSF55785">
    <property type="entry name" value="PYP-like sensor domain (PAS domain)"/>
    <property type="match status" value="1"/>
</dbReference>
<dbReference type="Gene3D" id="3.60.40.10">
    <property type="entry name" value="PPM-type phosphatase domain"/>
    <property type="match status" value="1"/>
</dbReference>
<dbReference type="InterPro" id="IPR013656">
    <property type="entry name" value="PAS_4"/>
</dbReference>
<sequence length="741" mass="79310">MHFPLAALPDVYPIQAYYPYMGHPSRAAGGTRHHDGSGAADGLAWLEAAFGRLLRSTGATIGVVYLLPREERVLRLALTYGLSRRLIAPWARIPLDAPIPVAQAVRERRLVWVADQEEMARRFPRVGYVMPYDFALATRPIASDDTVWGGFVLLWPIGHPARLSPTEHTALSTFGRRCALWLQRAAERGEAVRAAEEPRVLMPARPGPPARAATRASAAFVERLPVGCCALDLDGRITFCNEAGADLLGTDSAQLLGVRPWETAAWLRDPVCEERYRAAVMSRRPTSFTVVRPPDRRLLFELYPDATGISVHITPVPTGPTTAASPGRSTAPAPDHVGATALYHLMDVAAALTEAVGLREVADLVTDLLVPAFGPQAMLLMAAEEGRLRTIGRRGLAAADADGADTLELAAGHPAAHALATGLPSFFSSVAELRRAYPAVPCPEGMAAFAFLPLLATGRMIGTLVLSYRREHAFPPTERAVLTSLAGLIAQALDRARLYDAKLELARSLQAGLLPRSLPPIDGLEVAARYLPAGRGMDIGGDFYDLIRYDGTTAAATIGDVQGHNVGAAALMGQVRTAVHAHATAGTPPGDVLTRTNRLLTDLDPGLFTSCLYARLDLRHHLAHLATAGHPPPLLRHPDGRTEALPLPPGLLLGIDPAARYPTTEVPLPPGTVLALYTDGLVETPGEDIGSATAEVAQKLARVGDRSMDELADSLVGRAARMSTRHDDIALMLIRALREPP</sequence>
<accession>A0ABP5KGL3</accession>
<dbReference type="Pfam" id="PF08448">
    <property type="entry name" value="PAS_4"/>
    <property type="match status" value="1"/>
</dbReference>
<dbReference type="InterPro" id="IPR052016">
    <property type="entry name" value="Bact_Sigma-Reg"/>
</dbReference>
<name>A0ABP5KGL3_9ACTN</name>
<evidence type="ECO:0000256" key="2">
    <source>
        <dbReference type="SAM" id="MobiDB-lite"/>
    </source>
</evidence>
<dbReference type="Pfam" id="PF13185">
    <property type="entry name" value="GAF_2"/>
    <property type="match status" value="1"/>
</dbReference>
<dbReference type="SUPFAM" id="SSF55781">
    <property type="entry name" value="GAF domain-like"/>
    <property type="match status" value="2"/>
</dbReference>
<keyword evidence="5" id="KW-1185">Reference proteome</keyword>
<dbReference type="EMBL" id="BAAAPF010000133">
    <property type="protein sequence ID" value="GAA2130797.1"/>
    <property type="molecule type" value="Genomic_DNA"/>
</dbReference>
<dbReference type="PROSITE" id="PS50112">
    <property type="entry name" value="PAS"/>
    <property type="match status" value="1"/>
</dbReference>
<dbReference type="PANTHER" id="PTHR43156">
    <property type="entry name" value="STAGE II SPORULATION PROTEIN E-RELATED"/>
    <property type="match status" value="1"/>
</dbReference>
<protein>
    <submittedName>
        <fullName evidence="4">SpoIIE family protein phosphatase</fullName>
    </submittedName>
</protein>
<dbReference type="InterPro" id="IPR003018">
    <property type="entry name" value="GAF"/>
</dbReference>
<dbReference type="SMART" id="SM00091">
    <property type="entry name" value="PAS"/>
    <property type="match status" value="1"/>
</dbReference>
<evidence type="ECO:0000256" key="1">
    <source>
        <dbReference type="ARBA" id="ARBA00022801"/>
    </source>
</evidence>
<evidence type="ECO:0000313" key="4">
    <source>
        <dbReference type="EMBL" id="GAA2130797.1"/>
    </source>
</evidence>
<dbReference type="InterPro" id="IPR036457">
    <property type="entry name" value="PPM-type-like_dom_sf"/>
</dbReference>